<evidence type="ECO:0000256" key="1">
    <source>
        <dbReference type="SAM" id="MobiDB-lite"/>
    </source>
</evidence>
<protein>
    <recommendedName>
        <fullName evidence="4">Type II toxin-antitoxin system RelE/ParE family toxin</fullName>
    </recommendedName>
</protein>
<feature type="region of interest" description="Disordered" evidence="1">
    <location>
        <begin position="97"/>
        <end position="137"/>
    </location>
</feature>
<proteinExistence type="predicted"/>
<reference evidence="2 3" key="1">
    <citation type="submission" date="2019-06" db="EMBL/GenBank/DDBJ databases">
        <title>Complete genome sequence of Janthinobacterium sp. SNU WT3 isolated from diseased rainbow trout.</title>
        <authorList>
            <person name="Oh W.T."/>
            <person name="Park S.C."/>
        </authorList>
    </citation>
    <scope>NUCLEOTIDE SEQUENCE [LARGE SCALE GENOMIC DNA]</scope>
    <source>
        <strain evidence="2 3">SNU WT3</strain>
    </source>
</reference>
<evidence type="ECO:0000313" key="2">
    <source>
        <dbReference type="EMBL" id="QDG74197.1"/>
    </source>
</evidence>
<evidence type="ECO:0000313" key="3">
    <source>
        <dbReference type="Proteomes" id="UP000316665"/>
    </source>
</evidence>
<keyword evidence="3" id="KW-1185">Reference proteome</keyword>
<feature type="compositionally biased region" description="Basic and acidic residues" evidence="1">
    <location>
        <begin position="108"/>
        <end position="119"/>
    </location>
</feature>
<sequence>MIDTRKTAEYRRWEDSLHDVAVAAIDARIKHLQHGGDWRPVGEGVCELRFLQTGPGWRVYFHETNRGTLILMLLGGNKSSQQRDIRQAQAILRDLKARQAALKRGRRHPQEHERNEPGHPSRHLRPRRPGSLRPEQI</sequence>
<name>A0A4Y6RP35_9BURK</name>
<accession>A0A4Y6RP35</accession>
<dbReference type="PANTHER" id="PTHR41791">
    <property type="entry name" value="SSL7039 PROTEIN"/>
    <property type="match status" value="1"/>
</dbReference>
<dbReference type="InterPro" id="IPR014056">
    <property type="entry name" value="TypeIITA-like_toxin_pred"/>
</dbReference>
<evidence type="ECO:0008006" key="4">
    <source>
        <dbReference type="Google" id="ProtNLM"/>
    </source>
</evidence>
<gene>
    <name evidence="2" type="ORF">FJQ89_17525</name>
</gene>
<dbReference type="EMBL" id="CP041185">
    <property type="protein sequence ID" value="QDG74197.1"/>
    <property type="molecule type" value="Genomic_DNA"/>
</dbReference>
<dbReference type="OrthoDB" id="9800258at2"/>
<feature type="compositionally biased region" description="Basic residues" evidence="1">
    <location>
        <begin position="120"/>
        <end position="130"/>
    </location>
</feature>
<dbReference type="KEGG" id="jas:FJQ89_17525"/>
<organism evidence="2 3">
    <name type="scientific">Janthinobacterium tructae</name>
    <dbReference type="NCBI Taxonomy" id="2590869"/>
    <lineage>
        <taxon>Bacteria</taxon>
        <taxon>Pseudomonadati</taxon>
        <taxon>Pseudomonadota</taxon>
        <taxon>Betaproteobacteria</taxon>
        <taxon>Burkholderiales</taxon>
        <taxon>Oxalobacteraceae</taxon>
        <taxon>Janthinobacterium</taxon>
    </lineage>
</organism>
<dbReference type="NCBIfam" id="TIGR02683">
    <property type="entry name" value="upstrm_HI1419"/>
    <property type="match status" value="1"/>
</dbReference>
<dbReference type="PANTHER" id="PTHR41791:SF1">
    <property type="entry name" value="SSL7039 PROTEIN"/>
    <property type="match status" value="1"/>
</dbReference>
<dbReference type="Proteomes" id="UP000316665">
    <property type="component" value="Chromosome"/>
</dbReference>
<dbReference type="AlphaFoldDB" id="A0A4Y6RP35"/>